<dbReference type="HOGENOM" id="CLU_2431563_0_0_1"/>
<organism evidence="1">
    <name type="scientific">Albugo laibachii Nc14</name>
    <dbReference type="NCBI Taxonomy" id="890382"/>
    <lineage>
        <taxon>Eukaryota</taxon>
        <taxon>Sar</taxon>
        <taxon>Stramenopiles</taxon>
        <taxon>Oomycota</taxon>
        <taxon>Peronosporomycetes</taxon>
        <taxon>Albuginales</taxon>
        <taxon>Albuginaceae</taxon>
        <taxon>Albugo</taxon>
    </lineage>
</organism>
<reference evidence="1" key="2">
    <citation type="submission" date="2011-02" db="EMBL/GenBank/DDBJ databases">
        <authorList>
            <person name="MacLean D."/>
        </authorList>
    </citation>
    <scope>NUCLEOTIDE SEQUENCE</scope>
</reference>
<reference evidence="1" key="1">
    <citation type="journal article" date="2011" name="PLoS Biol.">
        <title>Gene gain and loss during evolution of obligate parasitism in the white rust pathogen of Arabidopsis thaliana.</title>
        <authorList>
            <person name="Kemen E."/>
            <person name="Gardiner A."/>
            <person name="Schultz-Larsen T."/>
            <person name="Kemen A.C."/>
            <person name="Balmuth A.L."/>
            <person name="Robert-Seilaniantz A."/>
            <person name="Bailey K."/>
            <person name="Holub E."/>
            <person name="Studholme D.J."/>
            <person name="Maclean D."/>
            <person name="Jones J.D."/>
        </authorList>
    </citation>
    <scope>NUCLEOTIDE SEQUENCE</scope>
</reference>
<accession>F0WX99</accession>
<proteinExistence type="predicted"/>
<dbReference type="EMBL" id="FR824390">
    <property type="protein sequence ID" value="CCA26091.1"/>
    <property type="molecule type" value="Genomic_DNA"/>
</dbReference>
<sequence>MMVKVRSMSENDEVIYFQRKLQSRTREEVQYKRCDILSEEINVALDYDREQKGIIGTMYIEERTSQDWIVCAMSIRDDIMNPNQWILIMYEE</sequence>
<dbReference type="AlphaFoldDB" id="F0WX99"/>
<evidence type="ECO:0000313" key="1">
    <source>
        <dbReference type="EMBL" id="CCA26091.1"/>
    </source>
</evidence>
<protein>
    <submittedName>
        <fullName evidence="1">AlNc14C345G10854 protein</fullName>
    </submittedName>
</protein>
<name>F0WX99_9STRA</name>
<gene>
    <name evidence="1" type="primary">AlNc14C345G10854</name>
    <name evidence="1" type="ORF">ALNC14_122350</name>
</gene>